<dbReference type="AlphaFoldDB" id="A0A382ECG0"/>
<name>A0A382ECG0_9ZZZZ</name>
<reference evidence="1" key="1">
    <citation type="submission" date="2018-05" db="EMBL/GenBank/DDBJ databases">
        <authorList>
            <person name="Lanie J.A."/>
            <person name="Ng W.-L."/>
            <person name="Kazmierczak K.M."/>
            <person name="Andrzejewski T.M."/>
            <person name="Davidsen T.M."/>
            <person name="Wayne K.J."/>
            <person name="Tettelin H."/>
            <person name="Glass J.I."/>
            <person name="Rusch D."/>
            <person name="Podicherti R."/>
            <person name="Tsui H.-C.T."/>
            <person name="Winkler M.E."/>
        </authorList>
    </citation>
    <scope>NUCLEOTIDE SEQUENCE</scope>
</reference>
<dbReference type="EMBL" id="UINC01043852">
    <property type="protein sequence ID" value="SVB48476.1"/>
    <property type="molecule type" value="Genomic_DNA"/>
</dbReference>
<organism evidence="1">
    <name type="scientific">marine metagenome</name>
    <dbReference type="NCBI Taxonomy" id="408172"/>
    <lineage>
        <taxon>unclassified sequences</taxon>
        <taxon>metagenomes</taxon>
        <taxon>ecological metagenomes</taxon>
    </lineage>
</organism>
<proteinExistence type="predicted"/>
<evidence type="ECO:0000313" key="1">
    <source>
        <dbReference type="EMBL" id="SVB48476.1"/>
    </source>
</evidence>
<accession>A0A382ECG0</accession>
<sequence length="151" mass="17782">MLFEGKFDIDKIRSFDIDENCAAVADSLNRLMVINEWKFKAVTKDILKLNYYEALYHVKRSDGTDVELIDAPDTIINTSCEHIKEFERWYRKLPKDKLVILQSNNYFGLPEHINCVKDLEEFKEQCPMNTILYSGVFELKAYNRFMLIGII</sequence>
<gene>
    <name evidence="1" type="ORF">METZ01_LOCUS201330</name>
</gene>
<protein>
    <submittedName>
        <fullName evidence="1">Uncharacterized protein</fullName>
    </submittedName>
</protein>